<evidence type="ECO:0000313" key="2">
    <source>
        <dbReference type="Proteomes" id="UP000011182"/>
    </source>
</evidence>
<accession>A0A9W5PBG2</accession>
<dbReference type="RefSeq" id="WP_003241773.1">
    <property type="nucleotide sequence ID" value="NZ_AMXN01000009.1"/>
</dbReference>
<sequence>MEINRGYVKLIRFHNNGFNTTPYNSSTFCHSLPFINFEVTDLGMKNEIIKEHNVIRPKINDQKWKGCFVFLEEYDKQLLKKGALVMRKNHKKNISFLKVENQTIWVRNTPHTGKEDCYVNQYTEVIEHEGEKYSFNKYLGTYSNLYWVQMKINLALKRLVLGKQHLGYVPEWLSEAYITDDQVNCLESSNLFVLKEHVKRVMREGPLFLKNSRGKFNDKSKMASI</sequence>
<organism evidence="1 2">
    <name type="scientific">Bacillus inaquosorum KCTC 13429</name>
    <dbReference type="NCBI Taxonomy" id="1236548"/>
    <lineage>
        <taxon>Bacteria</taxon>
        <taxon>Bacillati</taxon>
        <taxon>Bacillota</taxon>
        <taxon>Bacilli</taxon>
        <taxon>Bacillales</taxon>
        <taxon>Bacillaceae</taxon>
        <taxon>Bacillus</taxon>
    </lineage>
</organism>
<protein>
    <submittedName>
        <fullName evidence="1">Uncharacterized protein</fullName>
    </submittedName>
</protein>
<reference evidence="1 2" key="1">
    <citation type="journal article" date="2014" name="Syst. Appl. Microbiol.">
        <title>Genomic insights into the taxonomic status of the three subspecies of Bacillus subtilis.</title>
        <authorList>
            <person name="Yi H."/>
            <person name="Chun J."/>
            <person name="Cha C.J."/>
        </authorList>
    </citation>
    <scope>NUCLEOTIDE SEQUENCE [LARGE SCALE GENOMIC DNA]</scope>
    <source>
        <strain evidence="1 2">KCTC 13429</strain>
    </source>
</reference>
<comment type="caution">
    <text evidence="1">The sequence shown here is derived from an EMBL/GenBank/DDBJ whole genome shotgun (WGS) entry which is preliminary data.</text>
</comment>
<name>A0A9W5PBG2_9BACI</name>
<dbReference type="AlphaFoldDB" id="A0A9W5PBG2"/>
<dbReference type="EMBL" id="AMXN01000009">
    <property type="protein sequence ID" value="ELS59569.1"/>
    <property type="molecule type" value="Genomic_DNA"/>
</dbReference>
<dbReference type="Proteomes" id="UP000011182">
    <property type="component" value="Unassembled WGS sequence"/>
</dbReference>
<evidence type="ECO:0000313" key="1">
    <source>
        <dbReference type="EMBL" id="ELS59569.1"/>
    </source>
</evidence>
<gene>
    <name evidence="1" type="ORF">BSI_39500</name>
</gene>
<keyword evidence="2" id="KW-1185">Reference proteome</keyword>
<proteinExistence type="predicted"/>